<dbReference type="Pfam" id="PF00082">
    <property type="entry name" value="Peptidase_S8"/>
    <property type="match status" value="1"/>
</dbReference>
<keyword evidence="12" id="KW-1185">Reference proteome</keyword>
<dbReference type="InterPro" id="IPR000209">
    <property type="entry name" value="Peptidase_S8/S53_dom"/>
</dbReference>
<evidence type="ECO:0000256" key="7">
    <source>
        <dbReference type="SAM" id="SignalP"/>
    </source>
</evidence>
<dbReference type="InterPro" id="IPR045051">
    <property type="entry name" value="SBT"/>
</dbReference>
<feature type="domain" description="Peptidase S8/S53" evidence="8">
    <location>
        <begin position="161"/>
        <end position="626"/>
    </location>
</feature>
<dbReference type="EMBL" id="LEKV01004794">
    <property type="protein sequence ID" value="KVH93110.1"/>
    <property type="molecule type" value="Genomic_DNA"/>
</dbReference>
<evidence type="ECO:0000256" key="3">
    <source>
        <dbReference type="ARBA" id="ARBA00022729"/>
    </source>
</evidence>
<proteinExistence type="inferred from homology"/>
<dbReference type="InterPro" id="IPR010259">
    <property type="entry name" value="S8pro/Inhibitor_I9"/>
</dbReference>
<comment type="caution">
    <text evidence="11">The sequence shown here is derived from an EMBL/GenBank/DDBJ whole genome shotgun (WGS) entry which is preliminary data.</text>
</comment>
<evidence type="ECO:0000256" key="6">
    <source>
        <dbReference type="PROSITE-ProRule" id="PRU01240"/>
    </source>
</evidence>
<dbReference type="Gramene" id="KVH93110">
    <property type="protein sequence ID" value="KVH93110"/>
    <property type="gene ID" value="Ccrd_004820"/>
</dbReference>
<reference evidence="11 12" key="1">
    <citation type="journal article" date="2016" name="Sci. Rep.">
        <title>The genome sequence of the outbreeding globe artichoke constructed de novo incorporating a phase-aware low-pass sequencing strategy of F1 progeny.</title>
        <authorList>
            <person name="Scaglione D."/>
            <person name="Reyes-Chin-Wo S."/>
            <person name="Acquadro A."/>
            <person name="Froenicke L."/>
            <person name="Portis E."/>
            <person name="Beitel C."/>
            <person name="Tirone M."/>
            <person name="Mauro R."/>
            <person name="Lo Monaco A."/>
            <person name="Mauromicale G."/>
            <person name="Faccioli P."/>
            <person name="Cattivelli L."/>
            <person name="Rieseberg L."/>
            <person name="Michelmore R."/>
            <person name="Lanteri S."/>
        </authorList>
    </citation>
    <scope>NUCLEOTIDE SEQUENCE [LARGE SCALE GENOMIC DNA]</scope>
    <source>
        <strain evidence="11">2C</strain>
    </source>
</reference>
<feature type="active site" description="Charge relay system" evidence="6">
    <location>
        <position position="277"/>
    </location>
</feature>
<protein>
    <submittedName>
        <fullName evidence="11">Peptidase S8/S53 domain-containing protein</fullName>
    </submittedName>
</protein>
<comment type="similarity">
    <text evidence="1 6">Belongs to the peptidase S8 family.</text>
</comment>
<dbReference type="Proteomes" id="UP000243975">
    <property type="component" value="Unassembled WGS sequence"/>
</dbReference>
<dbReference type="OMA" id="TMTIKRT"/>
<dbReference type="InterPro" id="IPR023828">
    <property type="entry name" value="Peptidase_S8_Ser-AS"/>
</dbReference>
<dbReference type="STRING" id="59895.A0A103XLT0"/>
<dbReference type="Pfam" id="PF05922">
    <property type="entry name" value="Inhibitor_I9"/>
    <property type="match status" value="1"/>
</dbReference>
<sequence>MVAFQLRLMVTVMMVHGVTVDGGGGGTMTTRPERSFLGLFFLSLYFFHSPSTSDVYIVYLGCNDIQDPILTLNYHLELLSSVLPSQEDARESMLYSYKHSFSGFSAKINSSQAANLASMERVISVFKSQILLLHTTRSWDFMGLNLEPIADQATPLQLTHGDGTIVGLFDSGIADTTHHEKIHDKVGYISCKLYNYYSNESGIWPESKSFHEEPRMHPIPRTWRGECVHGENFNPKKACNLKLIGARYYLKGYEQEHGPLNTSETLEYRSPRDANGHGTHTASTAVGSTVKMASFSGFGQGTARGGAPRARLAVYKVCWEVGKCSEADILAAFDEAIHDGVNVISASFGSPLPLLPLYKWSSDIGSFHAMQKGISVIFSAGNNGPDPSLVKNVAPWSTCVGASSIDRNFPTRVTNLIAFFFCHLFSINHMICRMDMWRNNSAVGTVILCFSTQGQVQIEEAEFAAWIANATGLIFVDSPTRQYVDVDIIPTIRMDMIQGTKMNHYLSQSMMTPPKVHIFPSKTVIKVSPAPVVADFSSRGPSSISPDILKPDISAPGISILAAWPPGISPTSTENDQRSVEWNFQSGTSMACPHVSGVVALLKSVHPNWSPAAIRSALMTTAYNRDTNHDTILAGGSNEESSPFDIGAGHLNPMKAMDPGLVYDMKADDYILFLCNNGYTKDQIKRIIGLPPGTPVICPKEFKTNTNLNYPSITVSSLESTITIKRTVRNVGAKKTTIYFARILSPHGVEITVWPRILFFSYFTCELSYYVTLKPQKVSQGRYDYGEIVWSDGFYTVRSPLVVCVNTVTLTAITDDSSQALDQPLALARA</sequence>
<dbReference type="AlphaFoldDB" id="A0A103XLT0"/>
<dbReference type="InterPro" id="IPR015500">
    <property type="entry name" value="Peptidase_S8_subtilisin-rel"/>
</dbReference>
<dbReference type="PRINTS" id="PR00723">
    <property type="entry name" value="SUBTILISIN"/>
</dbReference>
<dbReference type="InterPro" id="IPR037045">
    <property type="entry name" value="S8pro/Inhibitor_I9_sf"/>
</dbReference>
<dbReference type="Pfam" id="PF17766">
    <property type="entry name" value="fn3_6"/>
    <property type="match status" value="1"/>
</dbReference>
<dbReference type="Gene3D" id="3.30.70.80">
    <property type="entry name" value="Peptidase S8 propeptide/proteinase inhibitor I9"/>
    <property type="match status" value="1"/>
</dbReference>
<feature type="active site" description="Charge relay system" evidence="6">
    <location>
        <position position="170"/>
    </location>
</feature>
<feature type="signal peptide" evidence="7">
    <location>
        <begin position="1"/>
        <end position="17"/>
    </location>
</feature>
<evidence type="ECO:0000256" key="2">
    <source>
        <dbReference type="ARBA" id="ARBA00022670"/>
    </source>
</evidence>
<dbReference type="GO" id="GO:0006508">
    <property type="term" value="P:proteolysis"/>
    <property type="evidence" value="ECO:0007669"/>
    <property type="project" value="UniProtKB-KW"/>
</dbReference>
<dbReference type="PANTHER" id="PTHR10795">
    <property type="entry name" value="PROPROTEIN CONVERTASE SUBTILISIN/KEXIN"/>
    <property type="match status" value="1"/>
</dbReference>
<dbReference type="InterPro" id="IPR036852">
    <property type="entry name" value="Peptidase_S8/S53_dom_sf"/>
</dbReference>
<evidence type="ECO:0000259" key="10">
    <source>
        <dbReference type="Pfam" id="PF17766"/>
    </source>
</evidence>
<dbReference type="FunFam" id="3.40.50.200:FF:000006">
    <property type="entry name" value="Subtilisin-like protease SBT1.5"/>
    <property type="match status" value="1"/>
</dbReference>
<evidence type="ECO:0000256" key="1">
    <source>
        <dbReference type="ARBA" id="ARBA00011073"/>
    </source>
</evidence>
<dbReference type="Gene3D" id="2.60.40.2310">
    <property type="match status" value="1"/>
</dbReference>
<evidence type="ECO:0000256" key="5">
    <source>
        <dbReference type="ARBA" id="ARBA00022825"/>
    </source>
</evidence>
<feature type="active site" description="Charge relay system" evidence="6">
    <location>
        <position position="589"/>
    </location>
</feature>
<dbReference type="PROSITE" id="PS51892">
    <property type="entry name" value="SUBTILASE"/>
    <property type="match status" value="1"/>
</dbReference>
<organism evidence="11 12">
    <name type="scientific">Cynara cardunculus var. scolymus</name>
    <name type="common">Globe artichoke</name>
    <name type="synonym">Cynara scolymus</name>
    <dbReference type="NCBI Taxonomy" id="59895"/>
    <lineage>
        <taxon>Eukaryota</taxon>
        <taxon>Viridiplantae</taxon>
        <taxon>Streptophyta</taxon>
        <taxon>Embryophyta</taxon>
        <taxon>Tracheophyta</taxon>
        <taxon>Spermatophyta</taxon>
        <taxon>Magnoliopsida</taxon>
        <taxon>eudicotyledons</taxon>
        <taxon>Gunneridae</taxon>
        <taxon>Pentapetalae</taxon>
        <taxon>asterids</taxon>
        <taxon>campanulids</taxon>
        <taxon>Asterales</taxon>
        <taxon>Asteraceae</taxon>
        <taxon>Carduoideae</taxon>
        <taxon>Cardueae</taxon>
        <taxon>Carduinae</taxon>
        <taxon>Cynara</taxon>
    </lineage>
</organism>
<dbReference type="FunFam" id="3.30.70.80:FF:000002">
    <property type="entry name" value="Subtilisin-like protease SBT5.3"/>
    <property type="match status" value="1"/>
</dbReference>
<dbReference type="CDD" id="cd04852">
    <property type="entry name" value="Peptidases_S8_3"/>
    <property type="match status" value="1"/>
</dbReference>
<gene>
    <name evidence="11" type="ORF">Ccrd_004820</name>
</gene>
<name>A0A103XLT0_CYNCS</name>
<feature type="domain" description="Inhibitor I9" evidence="9">
    <location>
        <begin position="55"/>
        <end position="134"/>
    </location>
</feature>
<evidence type="ECO:0000259" key="8">
    <source>
        <dbReference type="Pfam" id="PF00082"/>
    </source>
</evidence>
<dbReference type="InterPro" id="IPR041469">
    <property type="entry name" value="Subtilisin-like_FN3"/>
</dbReference>
<dbReference type="SUPFAM" id="SSF52743">
    <property type="entry name" value="Subtilisin-like"/>
    <property type="match status" value="1"/>
</dbReference>
<dbReference type="Gene3D" id="3.40.50.200">
    <property type="entry name" value="Peptidase S8/S53 domain"/>
    <property type="match status" value="2"/>
</dbReference>
<dbReference type="GO" id="GO:0004252">
    <property type="term" value="F:serine-type endopeptidase activity"/>
    <property type="evidence" value="ECO:0007669"/>
    <property type="project" value="UniProtKB-UniRule"/>
</dbReference>
<feature type="domain" description="Subtilisin-like protease fibronectin type-III" evidence="10">
    <location>
        <begin position="707"/>
        <end position="803"/>
    </location>
</feature>
<keyword evidence="5 6" id="KW-0720">Serine protease</keyword>
<dbReference type="InterPro" id="IPR034197">
    <property type="entry name" value="Peptidases_S8_3"/>
</dbReference>
<keyword evidence="2 6" id="KW-0645">Protease</keyword>
<evidence type="ECO:0000256" key="4">
    <source>
        <dbReference type="ARBA" id="ARBA00022801"/>
    </source>
</evidence>
<keyword evidence="3 7" id="KW-0732">Signal</keyword>
<evidence type="ECO:0000259" key="9">
    <source>
        <dbReference type="Pfam" id="PF05922"/>
    </source>
</evidence>
<keyword evidence="4 6" id="KW-0378">Hydrolase</keyword>
<dbReference type="FunFam" id="2.60.40.2310:FF:000001">
    <property type="entry name" value="Subtilisin-like protease SBT1.5"/>
    <property type="match status" value="1"/>
</dbReference>
<dbReference type="PROSITE" id="PS00138">
    <property type="entry name" value="SUBTILASE_SER"/>
    <property type="match status" value="1"/>
</dbReference>
<evidence type="ECO:0000313" key="11">
    <source>
        <dbReference type="EMBL" id="KVH93110.1"/>
    </source>
</evidence>
<accession>A0A103XLT0</accession>
<feature type="chain" id="PRO_5007118917" evidence="7">
    <location>
        <begin position="18"/>
        <end position="830"/>
    </location>
</feature>
<evidence type="ECO:0000313" key="12">
    <source>
        <dbReference type="Proteomes" id="UP000243975"/>
    </source>
</evidence>